<sequence length="83" mass="9387">MRTLTQGRLVPRQPWAIKRTTPTALHRCNIRNYGFIHGNADIISTALYRCNIRNYGFTHGNADIISMALHGCNIHHGGFIHGF</sequence>
<reference evidence="1 2" key="1">
    <citation type="submission" date="2010-12" db="EMBL/GenBank/DDBJ databases">
        <authorList>
            <person name="Muzny D."/>
            <person name="Qin X."/>
            <person name="Deng J."/>
            <person name="Jiang H."/>
            <person name="Liu Y."/>
            <person name="Qu J."/>
            <person name="Song X.-Z."/>
            <person name="Zhang L."/>
            <person name="Thornton R."/>
            <person name="Coyle M."/>
            <person name="Francisco L."/>
            <person name="Jackson L."/>
            <person name="Javaid M."/>
            <person name="Korchina V."/>
            <person name="Kovar C."/>
            <person name="Mata R."/>
            <person name="Mathew T."/>
            <person name="Ngo R."/>
            <person name="Nguyen L."/>
            <person name="Nguyen N."/>
            <person name="Okwuonu G."/>
            <person name="Ongeri F."/>
            <person name="Pham C."/>
            <person name="Simmons D."/>
            <person name="Wilczek-Boney K."/>
            <person name="Hale W."/>
            <person name="Jakkamsetti A."/>
            <person name="Pham P."/>
            <person name="Ruth R."/>
            <person name="San Lucas F."/>
            <person name="Warren J."/>
            <person name="Zhang J."/>
            <person name="Zhao Z."/>
            <person name="Zhou C."/>
            <person name="Zhu D."/>
            <person name="Lee S."/>
            <person name="Bess C."/>
            <person name="Blankenburg K."/>
            <person name="Forbes L."/>
            <person name="Fu Q."/>
            <person name="Gubbala S."/>
            <person name="Hirani K."/>
            <person name="Jayaseelan J.C."/>
            <person name="Lara F."/>
            <person name="Munidasa M."/>
            <person name="Palculict T."/>
            <person name="Patil S."/>
            <person name="Pu L.-L."/>
            <person name="Saada N."/>
            <person name="Tang L."/>
            <person name="Weissenberger G."/>
            <person name="Zhu Y."/>
            <person name="Hemphill L."/>
            <person name="Shang Y."/>
            <person name="Youmans B."/>
            <person name="Ayvaz T."/>
            <person name="Ross M."/>
            <person name="Santibanez J."/>
            <person name="Aqrawi P."/>
            <person name="Gross S."/>
            <person name="Joshi V."/>
            <person name="Fowler G."/>
            <person name="Nazareth L."/>
            <person name="Reid J."/>
            <person name="Worley K."/>
            <person name="Petrosino J."/>
            <person name="Highlander S."/>
            <person name="Gibbs R."/>
        </authorList>
    </citation>
    <scope>NUCLEOTIDE SEQUENCE [LARGE SCALE GENOMIC DNA]</scope>
    <source>
        <strain evidence="1 2">DSM 15606</strain>
    </source>
</reference>
<evidence type="ECO:0000313" key="2">
    <source>
        <dbReference type="Proteomes" id="UP000003874"/>
    </source>
</evidence>
<proteinExistence type="predicted"/>
<accession>E6MMP1</accession>
<organism evidence="1 2">
    <name type="scientific">Segatella salivae DSM 15606</name>
    <dbReference type="NCBI Taxonomy" id="888832"/>
    <lineage>
        <taxon>Bacteria</taxon>
        <taxon>Pseudomonadati</taxon>
        <taxon>Bacteroidota</taxon>
        <taxon>Bacteroidia</taxon>
        <taxon>Bacteroidales</taxon>
        <taxon>Prevotellaceae</taxon>
        <taxon>Segatella</taxon>
    </lineage>
</organism>
<keyword evidence="2" id="KW-1185">Reference proteome</keyword>
<protein>
    <submittedName>
        <fullName evidence="1">Uncharacterized protein</fullName>
    </submittedName>
</protein>
<dbReference type="AlphaFoldDB" id="E6MMP1"/>
<dbReference type="Proteomes" id="UP000003874">
    <property type="component" value="Unassembled WGS sequence"/>
</dbReference>
<evidence type="ECO:0000313" key="1">
    <source>
        <dbReference type="EMBL" id="EFV05125.1"/>
    </source>
</evidence>
<comment type="caution">
    <text evidence="1">The sequence shown here is derived from an EMBL/GenBank/DDBJ whole genome shotgun (WGS) entry which is preliminary data.</text>
</comment>
<dbReference type="STRING" id="888832.HMPREF9420_0759"/>
<dbReference type="HOGENOM" id="CLU_2539775_0_0_10"/>
<dbReference type="EMBL" id="AEQO01000079">
    <property type="protein sequence ID" value="EFV05125.1"/>
    <property type="molecule type" value="Genomic_DNA"/>
</dbReference>
<name>E6MMP1_9BACT</name>
<gene>
    <name evidence="1" type="ORF">HMPREF9420_0759</name>
</gene>